<reference evidence="1" key="1">
    <citation type="submission" date="2021-04" db="EMBL/GenBank/DDBJ databases">
        <title>Sequencing of actinobacteria type strains.</title>
        <authorList>
            <person name="Nguyen G.-S."/>
            <person name="Wentzel A."/>
        </authorList>
    </citation>
    <scope>NUCLEOTIDE SEQUENCE</scope>
    <source>
        <strain evidence="1">DSM 42095</strain>
    </source>
</reference>
<evidence type="ECO:0000313" key="2">
    <source>
        <dbReference type="Proteomes" id="UP000675554"/>
    </source>
</evidence>
<gene>
    <name evidence="1" type="ORF">KDA82_41110</name>
</gene>
<dbReference type="Proteomes" id="UP000675554">
    <property type="component" value="Unassembled WGS sequence"/>
</dbReference>
<proteinExistence type="predicted"/>
<feature type="non-terminal residue" evidence="1">
    <location>
        <position position="68"/>
    </location>
</feature>
<keyword evidence="2" id="KW-1185">Reference proteome</keyword>
<name>A0A8T4J815_9ACTN</name>
<dbReference type="AlphaFoldDB" id="A0A8T4J815"/>
<dbReference type="EMBL" id="JAGSMN010002423">
    <property type="protein sequence ID" value="MBR7679223.1"/>
    <property type="molecule type" value="Genomic_DNA"/>
</dbReference>
<organism evidence="1 2">
    <name type="scientific">Streptomyces daliensis</name>
    <dbReference type="NCBI Taxonomy" id="299421"/>
    <lineage>
        <taxon>Bacteria</taxon>
        <taxon>Bacillati</taxon>
        <taxon>Actinomycetota</taxon>
        <taxon>Actinomycetes</taxon>
        <taxon>Kitasatosporales</taxon>
        <taxon>Streptomycetaceae</taxon>
        <taxon>Streptomyces</taxon>
    </lineage>
</organism>
<sequence length="68" mass="7430">MVTYQELNDLRLGKLKEAVTDWQQMLDKLTKLSGEDAGGEINAADMAKKANGADWAGKNATVTKEFVT</sequence>
<protein>
    <submittedName>
        <fullName evidence="1">Uncharacterized protein</fullName>
    </submittedName>
</protein>
<comment type="caution">
    <text evidence="1">The sequence shown here is derived from an EMBL/GenBank/DDBJ whole genome shotgun (WGS) entry which is preliminary data.</text>
</comment>
<evidence type="ECO:0000313" key="1">
    <source>
        <dbReference type="EMBL" id="MBR7679223.1"/>
    </source>
</evidence>
<accession>A0A8T4J815</accession>